<dbReference type="RefSeq" id="WP_020888267.1">
    <property type="nucleotide sequence ID" value="NZ_ATHI01000032.1"/>
</dbReference>
<dbReference type="STRING" id="1121439.dsat_1571"/>
<dbReference type="PANTHER" id="PTHR30160:SF7">
    <property type="entry name" value="ADP-HEPTOSE--LPS HEPTOSYLTRANSFERASE 2"/>
    <property type="match status" value="1"/>
</dbReference>
<dbReference type="InterPro" id="IPR002201">
    <property type="entry name" value="Glyco_trans_9"/>
</dbReference>
<dbReference type="CDD" id="cd03789">
    <property type="entry name" value="GT9_LPS_heptosyltransferase"/>
    <property type="match status" value="1"/>
</dbReference>
<evidence type="ECO:0000313" key="4">
    <source>
        <dbReference type="Proteomes" id="UP000014975"/>
    </source>
</evidence>
<dbReference type="GO" id="GO:0008713">
    <property type="term" value="F:ADP-heptose-lipopolysaccharide heptosyltransferase activity"/>
    <property type="evidence" value="ECO:0007669"/>
    <property type="project" value="TreeGrafter"/>
</dbReference>
<dbReference type="eggNOG" id="COG0859">
    <property type="taxonomic scope" value="Bacteria"/>
</dbReference>
<reference evidence="3 4" key="1">
    <citation type="journal article" date="2013" name="Genome Announc.">
        <title>Draft genome sequences for three mercury-methylating, sulfate-reducing bacteria.</title>
        <authorList>
            <person name="Brown S.D."/>
            <person name="Hurt R.A.Jr."/>
            <person name="Gilmour C.C."/>
            <person name="Elias D.A."/>
        </authorList>
    </citation>
    <scope>NUCLEOTIDE SEQUENCE [LARGE SCALE GENOMIC DNA]</scope>
    <source>
        <strain evidence="3 4">DSM 16529</strain>
    </source>
</reference>
<dbReference type="Pfam" id="PF01075">
    <property type="entry name" value="Glyco_transf_9"/>
    <property type="match status" value="1"/>
</dbReference>
<keyword evidence="4" id="KW-1185">Reference proteome</keyword>
<dbReference type="EMBL" id="ATHI01000032">
    <property type="protein sequence ID" value="EPR30431.1"/>
    <property type="molecule type" value="Genomic_DNA"/>
</dbReference>
<protein>
    <submittedName>
        <fullName evidence="3">Glycosyl transferase family 9</fullName>
    </submittedName>
</protein>
<gene>
    <name evidence="3" type="ORF">dsat_1571</name>
</gene>
<dbReference type="PANTHER" id="PTHR30160">
    <property type="entry name" value="TETRAACYLDISACCHARIDE 4'-KINASE-RELATED"/>
    <property type="match status" value="1"/>
</dbReference>
<proteinExistence type="predicted"/>
<dbReference type="GO" id="GO:0009244">
    <property type="term" value="P:lipopolysaccharide core region biosynthetic process"/>
    <property type="evidence" value="ECO:0007669"/>
    <property type="project" value="TreeGrafter"/>
</dbReference>
<dbReference type="SUPFAM" id="SSF53756">
    <property type="entry name" value="UDP-Glycosyltransferase/glycogen phosphorylase"/>
    <property type="match status" value="1"/>
</dbReference>
<keyword evidence="1" id="KW-0328">Glycosyltransferase</keyword>
<dbReference type="PATRIC" id="fig|1121439.3.peg.2958"/>
<dbReference type="GO" id="GO:0005829">
    <property type="term" value="C:cytosol"/>
    <property type="evidence" value="ECO:0007669"/>
    <property type="project" value="TreeGrafter"/>
</dbReference>
<evidence type="ECO:0000313" key="3">
    <source>
        <dbReference type="EMBL" id="EPR30431.1"/>
    </source>
</evidence>
<organism evidence="3 4">
    <name type="scientific">Alkalidesulfovibrio alkalitolerans DSM 16529</name>
    <dbReference type="NCBI Taxonomy" id="1121439"/>
    <lineage>
        <taxon>Bacteria</taxon>
        <taxon>Pseudomonadati</taxon>
        <taxon>Thermodesulfobacteriota</taxon>
        <taxon>Desulfovibrionia</taxon>
        <taxon>Desulfovibrionales</taxon>
        <taxon>Desulfovibrionaceae</taxon>
        <taxon>Alkalidesulfovibrio</taxon>
    </lineage>
</organism>
<dbReference type="Proteomes" id="UP000014975">
    <property type="component" value="Unassembled WGS sequence"/>
</dbReference>
<accession>S7T1K3</accession>
<comment type="caution">
    <text evidence="3">The sequence shown here is derived from an EMBL/GenBank/DDBJ whole genome shotgun (WGS) entry which is preliminary data.</text>
</comment>
<dbReference type="AlphaFoldDB" id="S7T1K3"/>
<name>S7T1K3_9BACT</name>
<evidence type="ECO:0000256" key="1">
    <source>
        <dbReference type="ARBA" id="ARBA00022676"/>
    </source>
</evidence>
<keyword evidence="2 3" id="KW-0808">Transferase</keyword>
<sequence>MKQRFLVIQLARFGDLVQTKRLIATLMRRGEVHLCLDRSLDELAGLVFPGVATHPVRAHATGLSRGQGAAEIAAFNLPVMAGLAGLDFDAVFNLNFSGLNFALARLFDPGRVRGYAAQNGQETRDAWADMAFRAARRRTTHGLNLVDFWAMHAPCPLPPAEVNPPAEPKGGGVGVVLAGRSQRRSLPPEILGPVAGALWSAKGRGRLVLLGGPGERRAGEEVLAHIPRIARGAAQNLAGRTDWAGLIEIVSGLDTLLTPDTGTMHLAAHLGTPVTATFLSSAWAFETGPYGEGHTVWQAVADCSPCVESRPCHENVACRSPFADPSFLKALVRHEAEPLPGLVGLRSVLDPLGVDFASFSGRIPQAAERRAFRAFMARHAGLDASGEPSAHGLAGEMLLERDWLGGPDMNRPLASE</sequence>
<dbReference type="InterPro" id="IPR051199">
    <property type="entry name" value="LPS_LOS_Heptosyltrfase"/>
</dbReference>
<dbReference type="Gene3D" id="3.40.50.2000">
    <property type="entry name" value="Glycogen Phosphorylase B"/>
    <property type="match status" value="1"/>
</dbReference>
<evidence type="ECO:0000256" key="2">
    <source>
        <dbReference type="ARBA" id="ARBA00022679"/>
    </source>
</evidence>